<sequence length="153" mass="17068">MKKITLLLVFVVTTSLAQVKGNGDIETKSFPIENIKNIKINFYANVTIDASKKESLIITTDSNMFELIEKKVVDGTLYLDQKEWISPSKTTKIIIGAPNINRIEQGTHDITKIINVDNDELKVNAPIGNIFIEGKTKTLQIDSKGSKIDAKNY</sequence>
<evidence type="ECO:0000313" key="3">
    <source>
        <dbReference type="EMBL" id="GAA4973687.1"/>
    </source>
</evidence>
<proteinExistence type="predicted"/>
<organism evidence="3 4">
    <name type="scientific">Algibacter aquimarinus</name>
    <dbReference type="NCBI Taxonomy" id="1136748"/>
    <lineage>
        <taxon>Bacteria</taxon>
        <taxon>Pseudomonadati</taxon>
        <taxon>Bacteroidota</taxon>
        <taxon>Flavobacteriia</taxon>
        <taxon>Flavobacteriales</taxon>
        <taxon>Flavobacteriaceae</taxon>
        <taxon>Algibacter</taxon>
    </lineage>
</organism>
<dbReference type="InterPro" id="IPR021255">
    <property type="entry name" value="DUF2807"/>
</dbReference>
<reference evidence="4" key="1">
    <citation type="journal article" date="2019" name="Int. J. Syst. Evol. Microbiol.">
        <title>The Global Catalogue of Microorganisms (GCM) 10K type strain sequencing project: providing services to taxonomists for standard genome sequencing and annotation.</title>
        <authorList>
            <consortium name="The Broad Institute Genomics Platform"/>
            <consortium name="The Broad Institute Genome Sequencing Center for Infectious Disease"/>
            <person name="Wu L."/>
            <person name="Ma J."/>
        </authorList>
    </citation>
    <scope>NUCLEOTIDE SEQUENCE [LARGE SCALE GENOMIC DNA]</scope>
    <source>
        <strain evidence="4">JCM 18287</strain>
    </source>
</reference>
<protein>
    <recommendedName>
        <fullName evidence="2">Putative auto-transporter adhesin head GIN domain-containing protein</fullName>
    </recommendedName>
</protein>
<keyword evidence="4" id="KW-1185">Reference proteome</keyword>
<name>A0ABP9HMF2_9FLAO</name>
<dbReference type="EMBL" id="BAABJK010000009">
    <property type="protein sequence ID" value="GAA4973687.1"/>
    <property type="molecule type" value="Genomic_DNA"/>
</dbReference>
<feature type="signal peptide" evidence="1">
    <location>
        <begin position="1"/>
        <end position="17"/>
    </location>
</feature>
<evidence type="ECO:0000256" key="1">
    <source>
        <dbReference type="SAM" id="SignalP"/>
    </source>
</evidence>
<comment type="caution">
    <text evidence="3">The sequence shown here is derived from an EMBL/GenBank/DDBJ whole genome shotgun (WGS) entry which is preliminary data.</text>
</comment>
<gene>
    <name evidence="3" type="ORF">GCM10023315_25190</name>
</gene>
<evidence type="ECO:0000313" key="4">
    <source>
        <dbReference type="Proteomes" id="UP001501692"/>
    </source>
</evidence>
<keyword evidence="1" id="KW-0732">Signal</keyword>
<evidence type="ECO:0000259" key="2">
    <source>
        <dbReference type="Pfam" id="PF10988"/>
    </source>
</evidence>
<dbReference type="RefSeq" id="WP_345169307.1">
    <property type="nucleotide sequence ID" value="NZ_BAABJK010000009.1"/>
</dbReference>
<feature type="chain" id="PRO_5045240445" description="Putative auto-transporter adhesin head GIN domain-containing protein" evidence="1">
    <location>
        <begin position="18"/>
        <end position="153"/>
    </location>
</feature>
<dbReference type="Proteomes" id="UP001501692">
    <property type="component" value="Unassembled WGS sequence"/>
</dbReference>
<accession>A0ABP9HMF2</accession>
<dbReference type="Gene3D" id="2.160.20.120">
    <property type="match status" value="1"/>
</dbReference>
<dbReference type="Pfam" id="PF10988">
    <property type="entry name" value="DUF2807"/>
    <property type="match status" value="1"/>
</dbReference>
<feature type="domain" description="Putative auto-transporter adhesin head GIN" evidence="2">
    <location>
        <begin position="37"/>
        <end position="146"/>
    </location>
</feature>